<protein>
    <submittedName>
        <fullName evidence="1">Type VI secretion system baseplate subunit TssG</fullName>
    </submittedName>
</protein>
<evidence type="ECO:0000313" key="1">
    <source>
        <dbReference type="EMBL" id="QGM47279.1"/>
    </source>
</evidence>
<dbReference type="NCBIfam" id="TIGR03347">
    <property type="entry name" value="VI_chp_1"/>
    <property type="match status" value="1"/>
</dbReference>
<name>A0A6B8KIG5_9HYPH</name>
<gene>
    <name evidence="1" type="primary">tssG</name>
    <name evidence="1" type="ORF">H2LOC_017170</name>
</gene>
<evidence type="ECO:0000313" key="2">
    <source>
        <dbReference type="Proteomes" id="UP000309061"/>
    </source>
</evidence>
<dbReference type="OrthoDB" id="1523296at2"/>
<sequence length="377" mass="41721">MAPAHRVTEAAVSYFKDFEQQPWRFDFFDLARHIERSLGSGSSISLGPRPRIGDSASRKDETIDIDGRAVKLSFGQDPWMAFPGSNVSAAQWRPRNDVISPEFDQDAPPEPDRLHFVAKFLGLLGPQGALPLSQTEETYGWLLEHDSAYAHFLDIFNNRFLQLFYRAWADARPIVQHDRPDCDRFGAYVNSVIGVGSPAFANVSAAPSGISLYAGVLGTRIKSSSRLKAAIRGLFGVAVEIEELVGGWLVFEESDLSRIGRKNCGLGSDLMLGAASFSVQDRFRIRIIVENIARYRDFLPAGEDCRKLADLVFFHIGEEMNWDVEIALPASQATPVRLGEAGELGWTSWMAPDLEAGGLRSEARFNPAECARRKAAI</sequence>
<dbReference type="EMBL" id="CP046052">
    <property type="protein sequence ID" value="QGM47279.1"/>
    <property type="molecule type" value="Genomic_DNA"/>
</dbReference>
<dbReference type="InterPro" id="IPR010732">
    <property type="entry name" value="T6SS_TssG-like"/>
</dbReference>
<dbReference type="KEGG" id="mhey:H2LOC_017170"/>
<accession>A0A6B8KIG5</accession>
<proteinExistence type="predicted"/>
<organism evidence="1 2">
    <name type="scientific">Methylocystis heyeri</name>
    <dbReference type="NCBI Taxonomy" id="391905"/>
    <lineage>
        <taxon>Bacteria</taxon>
        <taxon>Pseudomonadati</taxon>
        <taxon>Pseudomonadota</taxon>
        <taxon>Alphaproteobacteria</taxon>
        <taxon>Hyphomicrobiales</taxon>
        <taxon>Methylocystaceae</taxon>
        <taxon>Methylocystis</taxon>
    </lineage>
</organism>
<dbReference type="PANTHER" id="PTHR35564:SF4">
    <property type="entry name" value="CYTOPLASMIC PROTEIN"/>
    <property type="match status" value="1"/>
</dbReference>
<dbReference type="Proteomes" id="UP000309061">
    <property type="component" value="Chromosome"/>
</dbReference>
<dbReference type="PANTHER" id="PTHR35564">
    <property type="match status" value="1"/>
</dbReference>
<reference evidence="1 2" key="1">
    <citation type="submission" date="2019-11" db="EMBL/GenBank/DDBJ databases">
        <title>The genome sequence of Methylocystis heyeri.</title>
        <authorList>
            <person name="Oshkin I.Y."/>
            <person name="Miroshnikov K."/>
            <person name="Dedysh S.N."/>
        </authorList>
    </citation>
    <scope>NUCLEOTIDE SEQUENCE [LARGE SCALE GENOMIC DNA]</scope>
    <source>
        <strain evidence="1 2">H2</strain>
    </source>
</reference>
<dbReference type="Pfam" id="PF06996">
    <property type="entry name" value="T6SS_TssG"/>
    <property type="match status" value="1"/>
</dbReference>
<keyword evidence="2" id="KW-1185">Reference proteome</keyword>
<dbReference type="AlphaFoldDB" id="A0A6B8KIG5"/>